<protein>
    <submittedName>
        <fullName evidence="1">Uncharacterized protein</fullName>
    </submittedName>
</protein>
<sequence>MQMGIFCSELKGTIARAASYSSHWILITHSKRANKFTFINGDNKDMFLTTSSIINHLIWYLYNIKETKMTEFALYCSTFQ</sequence>
<reference evidence="1" key="1">
    <citation type="submission" date="2014-09" db="EMBL/GenBank/DDBJ databases">
        <authorList>
            <person name="Magalhaes I.L.F."/>
            <person name="Oliveira U."/>
            <person name="Santos F.R."/>
            <person name="Vidigal T.H.D.A."/>
            <person name="Brescovit A.D."/>
            <person name="Santos A.J."/>
        </authorList>
    </citation>
    <scope>NUCLEOTIDE SEQUENCE</scope>
    <source>
        <tissue evidence="1">Shoot tissue taken approximately 20 cm above the soil surface</tissue>
    </source>
</reference>
<name>A0A0A9A5B9_ARUDO</name>
<reference evidence="1" key="2">
    <citation type="journal article" date="2015" name="Data Brief">
        <title>Shoot transcriptome of the giant reed, Arundo donax.</title>
        <authorList>
            <person name="Barrero R.A."/>
            <person name="Guerrero F.D."/>
            <person name="Moolhuijzen P."/>
            <person name="Goolsby J.A."/>
            <person name="Tidwell J."/>
            <person name="Bellgard S.E."/>
            <person name="Bellgard M.I."/>
        </authorList>
    </citation>
    <scope>NUCLEOTIDE SEQUENCE</scope>
    <source>
        <tissue evidence="1">Shoot tissue taken approximately 20 cm above the soil surface</tissue>
    </source>
</reference>
<dbReference type="AlphaFoldDB" id="A0A0A9A5B9"/>
<evidence type="ECO:0000313" key="1">
    <source>
        <dbReference type="EMBL" id="JAD46311.1"/>
    </source>
</evidence>
<dbReference type="EMBL" id="GBRH01251584">
    <property type="protein sequence ID" value="JAD46311.1"/>
    <property type="molecule type" value="Transcribed_RNA"/>
</dbReference>
<accession>A0A0A9A5B9</accession>
<organism evidence="1">
    <name type="scientific">Arundo donax</name>
    <name type="common">Giant reed</name>
    <name type="synonym">Donax arundinaceus</name>
    <dbReference type="NCBI Taxonomy" id="35708"/>
    <lineage>
        <taxon>Eukaryota</taxon>
        <taxon>Viridiplantae</taxon>
        <taxon>Streptophyta</taxon>
        <taxon>Embryophyta</taxon>
        <taxon>Tracheophyta</taxon>
        <taxon>Spermatophyta</taxon>
        <taxon>Magnoliopsida</taxon>
        <taxon>Liliopsida</taxon>
        <taxon>Poales</taxon>
        <taxon>Poaceae</taxon>
        <taxon>PACMAD clade</taxon>
        <taxon>Arundinoideae</taxon>
        <taxon>Arundineae</taxon>
        <taxon>Arundo</taxon>
    </lineage>
</organism>
<proteinExistence type="predicted"/>